<keyword evidence="4" id="KW-1185">Reference proteome</keyword>
<gene>
    <name evidence="3" type="ORF">H8792_005510</name>
</gene>
<proteinExistence type="predicted"/>
<sequence>MTAQEFCEGFVETRQALVLSTLDENGKIETSTTPFAMDEGGSLYIFVSELSQHTKNLLWLCGQDQQVVSGLLLEDEMQTEQPFARQRLSFQARVAQVNRGTKQGQKALGLMKDRFGEIIDLLSGLGDFHLFALQPLEGGYVKGFGQAYRFEGCLCQNLRPVRN</sequence>
<dbReference type="RefSeq" id="WP_185977938.1">
    <property type="nucleotide sequence ID" value="NZ_JACBGI020000007.1"/>
</dbReference>
<name>A0ABS0BXQ9_9GAMM</name>
<dbReference type="EMBL" id="JACBGI020000007">
    <property type="protein sequence ID" value="MBF6057794.1"/>
    <property type="molecule type" value="Genomic_DNA"/>
</dbReference>
<dbReference type="InterPro" id="IPR052019">
    <property type="entry name" value="F420H2_bilvrd_red/Heme_oxyg"/>
</dbReference>
<dbReference type="SUPFAM" id="SSF50475">
    <property type="entry name" value="FMN-binding split barrel"/>
    <property type="match status" value="1"/>
</dbReference>
<dbReference type="InterPro" id="IPR011576">
    <property type="entry name" value="Pyridox_Oxase_N"/>
</dbReference>
<dbReference type="Gene3D" id="2.30.110.10">
    <property type="entry name" value="Electron Transport, Fmn-binding Protein, Chain A"/>
    <property type="match status" value="1"/>
</dbReference>
<dbReference type="InterPro" id="IPR014419">
    <property type="entry name" value="HutZ"/>
</dbReference>
<organism evidence="3 4">
    <name type="scientific">Thiomicrorhabdus heinhorstiae</name>
    <dbReference type="NCBI Taxonomy" id="2748010"/>
    <lineage>
        <taxon>Bacteria</taxon>
        <taxon>Pseudomonadati</taxon>
        <taxon>Pseudomonadota</taxon>
        <taxon>Gammaproteobacteria</taxon>
        <taxon>Thiotrichales</taxon>
        <taxon>Piscirickettsiaceae</taxon>
        <taxon>Thiomicrorhabdus</taxon>
    </lineage>
</organism>
<accession>A0ABS0BXQ9</accession>
<dbReference type="Proteomes" id="UP001193680">
    <property type="component" value="Unassembled WGS sequence"/>
</dbReference>
<dbReference type="PANTHER" id="PTHR35176:SF6">
    <property type="entry name" value="HEME OXYGENASE HI_0854-RELATED"/>
    <property type="match status" value="1"/>
</dbReference>
<dbReference type="Pfam" id="PF01243">
    <property type="entry name" value="PNPOx_N"/>
    <property type="match status" value="1"/>
</dbReference>
<protein>
    <submittedName>
        <fullName evidence="3">Pyridoxamine 5'-phosphate oxidase family protein</fullName>
    </submittedName>
</protein>
<comment type="caution">
    <text evidence="3">The sequence shown here is derived from an EMBL/GenBank/DDBJ whole genome shotgun (WGS) entry which is preliminary data.</text>
</comment>
<keyword evidence="1" id="KW-0560">Oxidoreductase</keyword>
<reference evidence="3 4" key="1">
    <citation type="submission" date="2020-11" db="EMBL/GenBank/DDBJ databases">
        <title>Sulfur oxidizing isolate from Hospital Hole Sinkhole.</title>
        <authorList>
            <person name="Scott K.M."/>
        </authorList>
    </citation>
    <scope>NUCLEOTIDE SEQUENCE [LARGE SCALE GENOMIC DNA]</scope>
    <source>
        <strain evidence="3 4">HH1</strain>
    </source>
</reference>
<feature type="domain" description="Pyridoxamine 5'-phosphate oxidase N-terminal" evidence="2">
    <location>
        <begin position="5"/>
        <end position="141"/>
    </location>
</feature>
<dbReference type="PIRSF" id="PIRSF004633">
    <property type="entry name" value="UCP_PLP_oxd"/>
    <property type="match status" value="1"/>
</dbReference>
<evidence type="ECO:0000259" key="2">
    <source>
        <dbReference type="Pfam" id="PF01243"/>
    </source>
</evidence>
<evidence type="ECO:0000256" key="1">
    <source>
        <dbReference type="ARBA" id="ARBA00023002"/>
    </source>
</evidence>
<dbReference type="PANTHER" id="PTHR35176">
    <property type="entry name" value="HEME OXYGENASE HI_0854-RELATED"/>
    <property type="match status" value="1"/>
</dbReference>
<dbReference type="InterPro" id="IPR012349">
    <property type="entry name" value="Split_barrel_FMN-bd"/>
</dbReference>
<evidence type="ECO:0000313" key="3">
    <source>
        <dbReference type="EMBL" id="MBF6057794.1"/>
    </source>
</evidence>
<evidence type="ECO:0000313" key="4">
    <source>
        <dbReference type="Proteomes" id="UP001193680"/>
    </source>
</evidence>